<keyword evidence="2" id="KW-1133">Transmembrane helix</keyword>
<evidence type="ECO:0008006" key="6">
    <source>
        <dbReference type="Google" id="ProtNLM"/>
    </source>
</evidence>
<feature type="compositionally biased region" description="Polar residues" evidence="1">
    <location>
        <begin position="41"/>
        <end position="68"/>
    </location>
</feature>
<evidence type="ECO:0000256" key="1">
    <source>
        <dbReference type="SAM" id="MobiDB-lite"/>
    </source>
</evidence>
<evidence type="ECO:0000256" key="3">
    <source>
        <dbReference type="SAM" id="SignalP"/>
    </source>
</evidence>
<organism evidence="4 5">
    <name type="scientific">Flexivirga oryzae</name>
    <dbReference type="NCBI Taxonomy" id="1794944"/>
    <lineage>
        <taxon>Bacteria</taxon>
        <taxon>Bacillati</taxon>
        <taxon>Actinomycetota</taxon>
        <taxon>Actinomycetes</taxon>
        <taxon>Micrococcales</taxon>
        <taxon>Dermacoccaceae</taxon>
        <taxon>Flexivirga</taxon>
    </lineage>
</organism>
<keyword evidence="3" id="KW-0732">Signal</keyword>
<feature type="transmembrane region" description="Helical" evidence="2">
    <location>
        <begin position="73"/>
        <end position="93"/>
    </location>
</feature>
<name>A0A839NIH4_9MICO</name>
<evidence type="ECO:0000256" key="2">
    <source>
        <dbReference type="SAM" id="Phobius"/>
    </source>
</evidence>
<dbReference type="EMBL" id="JACHVQ010000004">
    <property type="protein sequence ID" value="MBB2894192.1"/>
    <property type="molecule type" value="Genomic_DNA"/>
</dbReference>
<feature type="region of interest" description="Disordered" evidence="1">
    <location>
        <begin position="36"/>
        <end position="68"/>
    </location>
</feature>
<comment type="caution">
    <text evidence="4">The sequence shown here is derived from an EMBL/GenBank/DDBJ whole genome shotgun (WGS) entry which is preliminary data.</text>
</comment>
<feature type="chain" id="PRO_5032409835" description="LPXTG cell wall anchor domain-containing protein" evidence="3">
    <location>
        <begin position="27"/>
        <end position="104"/>
    </location>
</feature>
<dbReference type="Proteomes" id="UP000559182">
    <property type="component" value="Unassembled WGS sequence"/>
</dbReference>
<keyword evidence="2" id="KW-0472">Membrane</keyword>
<dbReference type="RefSeq" id="WP_183322628.1">
    <property type="nucleotide sequence ID" value="NZ_JACHVQ010000004.1"/>
</dbReference>
<keyword evidence="5" id="KW-1185">Reference proteome</keyword>
<reference evidence="4 5" key="1">
    <citation type="submission" date="2020-08" db="EMBL/GenBank/DDBJ databases">
        <title>Sequencing the genomes of 1000 actinobacteria strains.</title>
        <authorList>
            <person name="Klenk H.-P."/>
        </authorList>
    </citation>
    <scope>NUCLEOTIDE SEQUENCE [LARGE SCALE GENOMIC DNA]</scope>
    <source>
        <strain evidence="4 5">DSM 105369</strain>
    </source>
</reference>
<proteinExistence type="predicted"/>
<evidence type="ECO:0000313" key="4">
    <source>
        <dbReference type="EMBL" id="MBB2894192.1"/>
    </source>
</evidence>
<sequence length="104" mass="10688">MRARLGLLVLPMLLVAFLGMATPAFAAHGTSGTATASATGLQRSSTNTDDGTSWATSVPSFQQPTNRTNNEPVLIIGVAVLAVVVIGGLAALVRLRARGDNDDL</sequence>
<feature type="signal peptide" evidence="3">
    <location>
        <begin position="1"/>
        <end position="26"/>
    </location>
</feature>
<dbReference type="AlphaFoldDB" id="A0A839NIH4"/>
<evidence type="ECO:0000313" key="5">
    <source>
        <dbReference type="Proteomes" id="UP000559182"/>
    </source>
</evidence>
<keyword evidence="2" id="KW-0812">Transmembrane</keyword>
<protein>
    <recommendedName>
        <fullName evidence="6">LPXTG cell wall anchor domain-containing protein</fullName>
    </recommendedName>
</protein>
<gene>
    <name evidence="4" type="ORF">FHU39_004228</name>
</gene>
<accession>A0A839NIH4</accession>